<evidence type="ECO:0000313" key="2">
    <source>
        <dbReference type="Proteomes" id="UP000024332"/>
    </source>
</evidence>
<sequence length="89" mass="10517">MRILHNFILLYIYIEKTSTFDLIPIFHDQKHKEEGNRENQDLSLNENTKEFSYLSSLYIRRSGVSWRGMRGRRFLNISIITSQTSSCAS</sequence>
<dbReference type="EMBL" id="JFZT01000021">
    <property type="protein sequence ID" value="EZQ10623.1"/>
    <property type="molecule type" value="Genomic_DNA"/>
</dbReference>
<gene>
    <name evidence="1" type="ORF">CM19_03940</name>
</gene>
<evidence type="ECO:0000313" key="1">
    <source>
        <dbReference type="EMBL" id="EZQ10623.1"/>
    </source>
</evidence>
<comment type="caution">
    <text evidence="1">The sequence shown here is derived from an EMBL/GenBank/DDBJ whole genome shotgun (WGS) entry which is preliminary data.</text>
</comment>
<accession>A0A031LU35</accession>
<organism evidence="1 2">
    <name type="scientific">Candidatus Acidianus copahuensis</name>
    <dbReference type="NCBI Taxonomy" id="1160895"/>
    <lineage>
        <taxon>Archaea</taxon>
        <taxon>Thermoproteota</taxon>
        <taxon>Thermoprotei</taxon>
        <taxon>Sulfolobales</taxon>
        <taxon>Sulfolobaceae</taxon>
        <taxon>Acidianus</taxon>
    </lineage>
</organism>
<protein>
    <submittedName>
        <fullName evidence="1">Uncharacterized protein</fullName>
    </submittedName>
</protein>
<proteinExistence type="predicted"/>
<dbReference type="AlphaFoldDB" id="A0A031LU35"/>
<reference evidence="1 2" key="1">
    <citation type="submission" date="2014-03" db="EMBL/GenBank/DDBJ databases">
        <title>Draft genome sequence of the novel thermoacidophilic archaea Acidianus copahuensis ALE1 strain, isolated from Copahue volcanic area in Neuquen Argentina.</title>
        <authorList>
            <person name="Urbieta M.S."/>
            <person name="Rascovan N."/>
            <person name="Castro C."/>
            <person name="Revale S."/>
            <person name="Giaveno M.A."/>
            <person name="Vazquez M.P."/>
            <person name="Donati E.R."/>
        </authorList>
    </citation>
    <scope>NUCLEOTIDE SEQUENCE [LARGE SCALE GENOMIC DNA]</scope>
    <source>
        <strain evidence="1 2">ALE1</strain>
    </source>
</reference>
<name>A0A031LU35_9CREN</name>
<keyword evidence="2" id="KW-1185">Reference proteome</keyword>
<dbReference type="Proteomes" id="UP000024332">
    <property type="component" value="Unassembled WGS sequence"/>
</dbReference>